<accession>A0AAD3RUQ4</accession>
<organism evidence="2 3">
    <name type="scientific">Paracoccus kondratievae</name>
    <dbReference type="NCBI Taxonomy" id="135740"/>
    <lineage>
        <taxon>Bacteria</taxon>
        <taxon>Pseudomonadati</taxon>
        <taxon>Pseudomonadota</taxon>
        <taxon>Alphaproteobacteria</taxon>
        <taxon>Rhodobacterales</taxon>
        <taxon>Paracoccaceae</taxon>
        <taxon>Paracoccus</taxon>
    </lineage>
</organism>
<evidence type="ECO:0000259" key="1">
    <source>
        <dbReference type="Pfam" id="PF10090"/>
    </source>
</evidence>
<dbReference type="Gene3D" id="1.10.287.130">
    <property type="match status" value="1"/>
</dbReference>
<reference evidence="2" key="2">
    <citation type="submission" date="2023-01" db="EMBL/GenBank/DDBJ databases">
        <authorList>
            <person name="Sun Q."/>
            <person name="Evtushenko L."/>
        </authorList>
    </citation>
    <scope>NUCLEOTIDE SEQUENCE</scope>
    <source>
        <strain evidence="2">VKM B-2222</strain>
    </source>
</reference>
<gene>
    <name evidence="2" type="ORF">GCM10017635_25120</name>
</gene>
<dbReference type="EMBL" id="BSFH01000032">
    <property type="protein sequence ID" value="GLK65041.1"/>
    <property type="molecule type" value="Genomic_DNA"/>
</dbReference>
<sequence length="218" mass="23698">MDDLTIRHVPDPSEALSPEYLATLVAARMCHDIVSPFGAIGNGLELLQLSGAYPGIGASAEMQLIADSVDAARARLHWFRMAFGHAKPNQRVGVPELASLLAADEKGGRLRIRLEAGGDLPRMEARMILLGLMCFETALPWGGSVLVCRGAQGWRLMAEASRVRQDPALWSWLDLTTGRERPEPAASEVHFMLLSACARAAARPLKWELDDIGGEISF</sequence>
<dbReference type="InterPro" id="IPR036890">
    <property type="entry name" value="HATPase_C_sf"/>
</dbReference>
<evidence type="ECO:0000313" key="2">
    <source>
        <dbReference type="EMBL" id="GLK65041.1"/>
    </source>
</evidence>
<protein>
    <submittedName>
        <fullName evidence="2">Histidine phosphotransferase</fullName>
    </submittedName>
</protein>
<dbReference type="RefSeq" id="WP_010394535.1">
    <property type="nucleotide sequence ID" value="NZ_BSFH01000032.1"/>
</dbReference>
<comment type="caution">
    <text evidence="2">The sequence shown here is derived from an EMBL/GenBank/DDBJ whole genome shotgun (WGS) entry which is preliminary data.</text>
</comment>
<evidence type="ECO:0000313" key="3">
    <source>
        <dbReference type="Proteomes" id="UP001143349"/>
    </source>
</evidence>
<proteinExistence type="predicted"/>
<dbReference type="Proteomes" id="UP001143349">
    <property type="component" value="Unassembled WGS sequence"/>
</dbReference>
<dbReference type="Gene3D" id="3.30.565.10">
    <property type="entry name" value="Histidine kinase-like ATPase, C-terminal domain"/>
    <property type="match status" value="1"/>
</dbReference>
<dbReference type="Pfam" id="PF10090">
    <property type="entry name" value="HPTransfase"/>
    <property type="match status" value="1"/>
</dbReference>
<feature type="domain" description="Histidine phosphotransferase ChpT C-terminal" evidence="1">
    <location>
        <begin position="96"/>
        <end position="211"/>
    </location>
</feature>
<dbReference type="AlphaFoldDB" id="A0AAD3RUQ4"/>
<reference evidence="2" key="1">
    <citation type="journal article" date="2014" name="Int. J. Syst. Evol. Microbiol.">
        <title>Complete genome sequence of Corynebacterium casei LMG S-19264T (=DSM 44701T), isolated from a smear-ripened cheese.</title>
        <authorList>
            <consortium name="US DOE Joint Genome Institute (JGI-PGF)"/>
            <person name="Walter F."/>
            <person name="Albersmeier A."/>
            <person name="Kalinowski J."/>
            <person name="Ruckert C."/>
        </authorList>
    </citation>
    <scope>NUCLEOTIDE SEQUENCE</scope>
    <source>
        <strain evidence="2">VKM B-2222</strain>
    </source>
</reference>
<name>A0AAD3RUQ4_9RHOB</name>
<dbReference type="InterPro" id="IPR018762">
    <property type="entry name" value="ChpT_C"/>
</dbReference>
<keyword evidence="3" id="KW-1185">Reference proteome</keyword>